<dbReference type="Pfam" id="PF00924">
    <property type="entry name" value="MS_channel_2nd"/>
    <property type="match status" value="1"/>
</dbReference>
<evidence type="ECO:0000256" key="4">
    <source>
        <dbReference type="ARBA" id="ARBA00023136"/>
    </source>
</evidence>
<evidence type="ECO:0000256" key="3">
    <source>
        <dbReference type="ARBA" id="ARBA00022989"/>
    </source>
</evidence>
<keyword evidence="2 5" id="KW-0812">Transmembrane</keyword>
<feature type="transmembrane region" description="Helical" evidence="5">
    <location>
        <begin position="48"/>
        <end position="68"/>
    </location>
</feature>
<dbReference type="Gene3D" id="2.30.30.60">
    <property type="match status" value="1"/>
</dbReference>
<dbReference type="InterPro" id="IPR023408">
    <property type="entry name" value="MscS_beta-dom_sf"/>
</dbReference>
<dbReference type="InterPro" id="IPR006685">
    <property type="entry name" value="MscS_channel_2nd"/>
</dbReference>
<dbReference type="Proteomes" id="UP000321907">
    <property type="component" value="Unassembled WGS sequence"/>
</dbReference>
<keyword evidence="8" id="KW-1185">Reference proteome</keyword>
<accession>A0A5C7FDR2</accession>
<evidence type="ECO:0000256" key="5">
    <source>
        <dbReference type="SAM" id="Phobius"/>
    </source>
</evidence>
<keyword evidence="3 5" id="KW-1133">Transmembrane helix</keyword>
<dbReference type="Gene3D" id="1.10.287.1260">
    <property type="match status" value="1"/>
</dbReference>
<comment type="subcellular location">
    <subcellularLocation>
        <location evidence="1">Membrane</location>
    </subcellularLocation>
</comment>
<proteinExistence type="predicted"/>
<evidence type="ECO:0000313" key="7">
    <source>
        <dbReference type="EMBL" id="TXF87620.1"/>
    </source>
</evidence>
<dbReference type="PANTHER" id="PTHR30566">
    <property type="entry name" value="YNAI-RELATED MECHANOSENSITIVE ION CHANNEL"/>
    <property type="match status" value="1"/>
</dbReference>
<gene>
    <name evidence="7" type="ORF">FUA23_18135</name>
</gene>
<feature type="transmembrane region" description="Helical" evidence="5">
    <location>
        <begin position="89"/>
        <end position="107"/>
    </location>
</feature>
<sequence length="292" mass="33805">MKKRSPVFNFLVIILELAVLAGCAYLLIQNILIFKTETITESNQRTLALFFVLLVGINLATRLVKWWYRQRGYSRRRGVKNFVFGVENIRKLLLVALGIFTFFSLLGVEFSSLFTSLSIVAAAIAIISKEFVNDLIVGMYYSFSDTFEAGDYVKFHGYKGRVVDIGLLKVKIMNDNDDLVILPNGKVYSEEIINYTRRDVRLMSIDFEMDIKLVRQIDALEKELINAVSEYAEHIEPRSYNLKIREVKKDLLELKFQYRLIQEASEVRQKIKRSTVRAVFSYVTTHQQQPEA</sequence>
<protein>
    <submittedName>
        <fullName evidence="7">Mechanosensitive ion channel</fullName>
    </submittedName>
</protein>
<dbReference type="RefSeq" id="WP_147932185.1">
    <property type="nucleotide sequence ID" value="NZ_VOXD01000034.1"/>
</dbReference>
<comment type="caution">
    <text evidence="7">The sequence shown here is derived from an EMBL/GenBank/DDBJ whole genome shotgun (WGS) entry which is preliminary data.</text>
</comment>
<evidence type="ECO:0000313" key="8">
    <source>
        <dbReference type="Proteomes" id="UP000321907"/>
    </source>
</evidence>
<dbReference type="SUPFAM" id="SSF50182">
    <property type="entry name" value="Sm-like ribonucleoproteins"/>
    <property type="match status" value="1"/>
</dbReference>
<reference evidence="7 8" key="1">
    <citation type="submission" date="2019-08" db="EMBL/GenBank/DDBJ databases">
        <title>Lewinella sp. strain SSH13 Genome sequencing and assembly.</title>
        <authorList>
            <person name="Kim I."/>
        </authorList>
    </citation>
    <scope>NUCLEOTIDE SEQUENCE [LARGE SCALE GENOMIC DNA]</scope>
    <source>
        <strain evidence="7 8">SSH13</strain>
    </source>
</reference>
<dbReference type="PANTHER" id="PTHR30566:SF5">
    <property type="entry name" value="MECHANOSENSITIVE ION CHANNEL PROTEIN 1, MITOCHONDRIAL-RELATED"/>
    <property type="match status" value="1"/>
</dbReference>
<dbReference type="GO" id="GO:0016020">
    <property type="term" value="C:membrane"/>
    <property type="evidence" value="ECO:0007669"/>
    <property type="project" value="UniProtKB-SubCell"/>
</dbReference>
<evidence type="ECO:0000259" key="6">
    <source>
        <dbReference type="Pfam" id="PF00924"/>
    </source>
</evidence>
<dbReference type="GO" id="GO:0008381">
    <property type="term" value="F:mechanosensitive monoatomic ion channel activity"/>
    <property type="evidence" value="ECO:0007669"/>
    <property type="project" value="UniProtKB-ARBA"/>
</dbReference>
<organism evidence="7 8">
    <name type="scientific">Neolewinella aurantiaca</name>
    <dbReference type="NCBI Taxonomy" id="2602767"/>
    <lineage>
        <taxon>Bacteria</taxon>
        <taxon>Pseudomonadati</taxon>
        <taxon>Bacteroidota</taxon>
        <taxon>Saprospiria</taxon>
        <taxon>Saprospirales</taxon>
        <taxon>Lewinellaceae</taxon>
        <taxon>Neolewinella</taxon>
    </lineage>
</organism>
<dbReference type="OrthoDB" id="1522493at2"/>
<feature type="transmembrane region" description="Helical" evidence="5">
    <location>
        <begin position="7"/>
        <end position="28"/>
    </location>
</feature>
<dbReference type="AlphaFoldDB" id="A0A5C7FDR2"/>
<dbReference type="EMBL" id="VOXD01000034">
    <property type="protein sequence ID" value="TXF87620.1"/>
    <property type="molecule type" value="Genomic_DNA"/>
</dbReference>
<dbReference type="InterPro" id="IPR010920">
    <property type="entry name" value="LSM_dom_sf"/>
</dbReference>
<evidence type="ECO:0000256" key="1">
    <source>
        <dbReference type="ARBA" id="ARBA00004370"/>
    </source>
</evidence>
<keyword evidence="4 5" id="KW-0472">Membrane</keyword>
<evidence type="ECO:0000256" key="2">
    <source>
        <dbReference type="ARBA" id="ARBA00022692"/>
    </source>
</evidence>
<name>A0A5C7FDR2_9BACT</name>
<feature type="domain" description="Mechanosensitive ion channel MscS" evidence="6">
    <location>
        <begin position="131"/>
        <end position="197"/>
    </location>
</feature>